<keyword evidence="11" id="KW-1133">Transmembrane helix</keyword>
<dbReference type="InterPro" id="IPR009721">
    <property type="entry name" value="O-acyltransferase_WSD1_C"/>
</dbReference>
<comment type="subcellular location">
    <subcellularLocation>
        <location evidence="1">Cell membrane</location>
        <topology evidence="1">Single-pass membrane protein</topology>
    </subcellularLocation>
    <subcellularLocation>
        <location evidence="2">Endoplasmic reticulum membrane</location>
    </subcellularLocation>
</comment>
<evidence type="ECO:0000256" key="7">
    <source>
        <dbReference type="ARBA" id="ARBA00023315"/>
    </source>
</evidence>
<keyword evidence="6" id="KW-0256">Endoplasmic reticulum</keyword>
<dbReference type="PANTHER" id="PTHR31650:SF41">
    <property type="entry name" value="O-ACYLTRANSFERASE WSD1-LIKE ISOFORM X1"/>
    <property type="match status" value="1"/>
</dbReference>
<evidence type="ECO:0000259" key="12">
    <source>
        <dbReference type="Pfam" id="PF03007"/>
    </source>
</evidence>
<feature type="domain" description="O-acyltransferase WSD1 C-terminal" evidence="13">
    <location>
        <begin position="308"/>
        <end position="454"/>
    </location>
</feature>
<evidence type="ECO:0008006" key="16">
    <source>
        <dbReference type="Google" id="ProtNLM"/>
    </source>
</evidence>
<comment type="catalytic activity">
    <reaction evidence="10">
        <text>an acyl-CoA + a 1,2-diacyl-sn-glycerol = a triacyl-sn-glycerol + CoA</text>
        <dbReference type="Rhea" id="RHEA:10868"/>
        <dbReference type="ChEBI" id="CHEBI:17815"/>
        <dbReference type="ChEBI" id="CHEBI:57287"/>
        <dbReference type="ChEBI" id="CHEBI:58342"/>
        <dbReference type="ChEBI" id="CHEBI:64615"/>
        <dbReference type="EC" id="2.3.1.20"/>
    </reaction>
</comment>
<reference evidence="14 15" key="1">
    <citation type="journal article" date="2023" name="Plants (Basel)">
        <title>Bridging the Gap: Combining Genomics and Transcriptomics Approaches to Understand Stylosanthes scabra, an Orphan Legume from the Brazilian Caatinga.</title>
        <authorList>
            <person name="Ferreira-Neto J.R.C."/>
            <person name="da Silva M.D."/>
            <person name="Binneck E."/>
            <person name="de Melo N.F."/>
            <person name="da Silva R.H."/>
            <person name="de Melo A.L.T.M."/>
            <person name="Pandolfi V."/>
            <person name="Bustamante F.O."/>
            <person name="Brasileiro-Vidal A.C."/>
            <person name="Benko-Iseppon A.M."/>
        </authorList>
    </citation>
    <scope>NUCLEOTIDE SEQUENCE [LARGE SCALE GENOMIC DNA]</scope>
    <source>
        <tissue evidence="14">Leaves</tissue>
    </source>
</reference>
<protein>
    <recommendedName>
        <fullName evidence="16">Diacylglycerol O-acyltransferase</fullName>
    </recommendedName>
</protein>
<keyword evidence="11" id="KW-0812">Transmembrane</keyword>
<comment type="caution">
    <text evidence="14">The sequence shown here is derived from an EMBL/GenBank/DDBJ whole genome shotgun (WGS) entry which is preliminary data.</text>
</comment>
<dbReference type="SUPFAM" id="SSF52777">
    <property type="entry name" value="CoA-dependent acyltransferases"/>
    <property type="match status" value="1"/>
</dbReference>
<dbReference type="EMBL" id="JASCZI010030229">
    <property type="protein sequence ID" value="MED6119167.1"/>
    <property type="molecule type" value="Genomic_DNA"/>
</dbReference>
<keyword evidence="15" id="KW-1185">Reference proteome</keyword>
<keyword evidence="5" id="KW-0808">Transferase</keyword>
<evidence type="ECO:0000256" key="6">
    <source>
        <dbReference type="ARBA" id="ARBA00022824"/>
    </source>
</evidence>
<evidence type="ECO:0000256" key="3">
    <source>
        <dbReference type="ARBA" id="ARBA00004771"/>
    </source>
</evidence>
<accession>A0ABU6R5L2</accession>
<dbReference type="InterPro" id="IPR045034">
    <property type="entry name" value="O-acyltransferase_WSD1-like"/>
</dbReference>
<dbReference type="Proteomes" id="UP001341840">
    <property type="component" value="Unassembled WGS sequence"/>
</dbReference>
<dbReference type="InterPro" id="IPR004255">
    <property type="entry name" value="O-acyltransferase_WSD1_N"/>
</dbReference>
<evidence type="ECO:0000256" key="4">
    <source>
        <dbReference type="ARBA" id="ARBA00005189"/>
    </source>
</evidence>
<evidence type="ECO:0000256" key="8">
    <source>
        <dbReference type="ARBA" id="ARBA00024360"/>
    </source>
</evidence>
<proteinExistence type="inferred from homology"/>
<evidence type="ECO:0000313" key="15">
    <source>
        <dbReference type="Proteomes" id="UP001341840"/>
    </source>
</evidence>
<keyword evidence="7" id="KW-0012">Acyltransferase</keyword>
<feature type="domain" description="O-acyltransferase WSD1-like N-terminal" evidence="12">
    <location>
        <begin position="70"/>
        <end position="252"/>
    </location>
</feature>
<evidence type="ECO:0000259" key="13">
    <source>
        <dbReference type="Pfam" id="PF06974"/>
    </source>
</evidence>
<feature type="transmembrane region" description="Helical" evidence="11">
    <location>
        <begin position="182"/>
        <end position="202"/>
    </location>
</feature>
<name>A0ABU6R5L2_9FABA</name>
<evidence type="ECO:0000313" key="14">
    <source>
        <dbReference type="EMBL" id="MED6119167.1"/>
    </source>
</evidence>
<dbReference type="Pfam" id="PF06974">
    <property type="entry name" value="WS_DGAT_C"/>
    <property type="match status" value="1"/>
</dbReference>
<evidence type="ECO:0000256" key="1">
    <source>
        <dbReference type="ARBA" id="ARBA00004162"/>
    </source>
</evidence>
<comment type="catalytic activity">
    <reaction evidence="9">
        <text>a long chain fatty alcohol + a fatty acyl-CoA = a long-chain alcohol wax ester + CoA</text>
        <dbReference type="Rhea" id="RHEA:38443"/>
        <dbReference type="ChEBI" id="CHEBI:17135"/>
        <dbReference type="ChEBI" id="CHEBI:57287"/>
        <dbReference type="ChEBI" id="CHEBI:77636"/>
        <dbReference type="ChEBI" id="CHEBI:235323"/>
        <dbReference type="EC" id="2.3.1.75"/>
    </reaction>
</comment>
<comment type="pathway">
    <text evidence="4">Lipid metabolism.</text>
</comment>
<sequence>MGRECNEWEQDEPLTPAGRLFAQPEMRQIIHCVIGTKNPLDIDFIKSELHNSAMLQHPRFTSLLVRDQRGREHWRPTEVDIDRHLLIIDRRLSRTDHDSAVNSYLADLSTEGLGMEKPLWEIHILRAHNCAIFRVHHSLGDGISLMSLLLASCRKLHDPRSLPTIASSSSSSRSRNKGWPNILWNLVVTLWFGFVFAVEFILRCVCVRDRKTPISGGAGVELWPRKIATASFSLQDMKTVKAAVPTATVNDVLFAVISSGISRYLDFREQNGVREGLQLTGLAMVNLRKQPGLQELSNLMTRNSGARWGNKFGMLLLPVYYHRSNNSDPLAYLKRAKAMIDRKKQSLEAHFSYRIGDLVMSTLGPKFASWLNYRILCNTTFTISNVVGPQEEIMMAGNPVTYLRANNSALPHALILNMVSYAGRADMQVQVAKDIIPDPEFLAKCFEDALIELKDHVTAKI</sequence>
<evidence type="ECO:0000256" key="11">
    <source>
        <dbReference type="SAM" id="Phobius"/>
    </source>
</evidence>
<comment type="pathway">
    <text evidence="3">Glycerolipid metabolism; triacylglycerol biosynthesis.</text>
</comment>
<dbReference type="Pfam" id="PF03007">
    <property type="entry name" value="WS_DGAT_cat"/>
    <property type="match status" value="1"/>
</dbReference>
<evidence type="ECO:0000256" key="9">
    <source>
        <dbReference type="ARBA" id="ARBA00047604"/>
    </source>
</evidence>
<evidence type="ECO:0000256" key="10">
    <source>
        <dbReference type="ARBA" id="ARBA00048109"/>
    </source>
</evidence>
<evidence type="ECO:0000256" key="5">
    <source>
        <dbReference type="ARBA" id="ARBA00022679"/>
    </source>
</evidence>
<gene>
    <name evidence="14" type="ORF">PIB30_009269</name>
</gene>
<evidence type="ECO:0000256" key="2">
    <source>
        <dbReference type="ARBA" id="ARBA00004586"/>
    </source>
</evidence>
<dbReference type="PANTHER" id="PTHR31650">
    <property type="entry name" value="O-ACYLTRANSFERASE (WSD1-LIKE) FAMILY PROTEIN"/>
    <property type="match status" value="1"/>
</dbReference>
<comment type="similarity">
    <text evidence="8">In the N-terminal section; belongs to the long-chain O-acyltransferase family.</text>
</comment>
<keyword evidence="11" id="KW-0472">Membrane</keyword>
<organism evidence="14 15">
    <name type="scientific">Stylosanthes scabra</name>
    <dbReference type="NCBI Taxonomy" id="79078"/>
    <lineage>
        <taxon>Eukaryota</taxon>
        <taxon>Viridiplantae</taxon>
        <taxon>Streptophyta</taxon>
        <taxon>Embryophyta</taxon>
        <taxon>Tracheophyta</taxon>
        <taxon>Spermatophyta</taxon>
        <taxon>Magnoliopsida</taxon>
        <taxon>eudicotyledons</taxon>
        <taxon>Gunneridae</taxon>
        <taxon>Pentapetalae</taxon>
        <taxon>rosids</taxon>
        <taxon>fabids</taxon>
        <taxon>Fabales</taxon>
        <taxon>Fabaceae</taxon>
        <taxon>Papilionoideae</taxon>
        <taxon>50 kb inversion clade</taxon>
        <taxon>dalbergioids sensu lato</taxon>
        <taxon>Dalbergieae</taxon>
        <taxon>Pterocarpus clade</taxon>
        <taxon>Stylosanthes</taxon>
    </lineage>
</organism>